<reference evidence="3" key="1">
    <citation type="submission" date="2020-05" db="EMBL/GenBank/DDBJ databases">
        <authorList>
            <person name="Chiriac C."/>
            <person name="Salcher M."/>
            <person name="Ghai R."/>
            <person name="Kavagutti S V."/>
        </authorList>
    </citation>
    <scope>NUCLEOTIDE SEQUENCE</scope>
</reference>
<dbReference type="InterPro" id="IPR042001">
    <property type="entry name" value="Sortase_F"/>
</dbReference>
<evidence type="ECO:0000313" key="2">
    <source>
        <dbReference type="EMBL" id="CAB4747303.1"/>
    </source>
</evidence>
<name>A0A6J7FY03_9ZZZZ</name>
<accession>A0A6J7FY03</accession>
<dbReference type="Gene3D" id="2.40.260.10">
    <property type="entry name" value="Sortase"/>
    <property type="match status" value="1"/>
</dbReference>
<evidence type="ECO:0000313" key="3">
    <source>
        <dbReference type="EMBL" id="CAB4896583.1"/>
    </source>
</evidence>
<gene>
    <name evidence="2" type="ORF">UFOPK2766_01439</name>
    <name evidence="3" type="ORF">UFOPK3519_00614</name>
</gene>
<dbReference type="SUPFAM" id="SSF63817">
    <property type="entry name" value="Sortase"/>
    <property type="match status" value="1"/>
</dbReference>
<dbReference type="CDD" id="cd05829">
    <property type="entry name" value="Sortase_F"/>
    <property type="match status" value="1"/>
</dbReference>
<evidence type="ECO:0000256" key="1">
    <source>
        <dbReference type="ARBA" id="ARBA00022801"/>
    </source>
</evidence>
<protein>
    <submittedName>
        <fullName evidence="3">Unannotated protein</fullName>
    </submittedName>
</protein>
<dbReference type="Pfam" id="PF04203">
    <property type="entry name" value="Sortase"/>
    <property type="match status" value="1"/>
</dbReference>
<organism evidence="3">
    <name type="scientific">freshwater metagenome</name>
    <dbReference type="NCBI Taxonomy" id="449393"/>
    <lineage>
        <taxon>unclassified sequences</taxon>
        <taxon>metagenomes</taxon>
        <taxon>ecological metagenomes</taxon>
    </lineage>
</organism>
<dbReference type="InterPro" id="IPR023365">
    <property type="entry name" value="Sortase_dom-sf"/>
</dbReference>
<dbReference type="InterPro" id="IPR005754">
    <property type="entry name" value="Sortase"/>
</dbReference>
<dbReference type="GO" id="GO:0016787">
    <property type="term" value="F:hydrolase activity"/>
    <property type="evidence" value="ECO:0007669"/>
    <property type="project" value="UniProtKB-KW"/>
</dbReference>
<keyword evidence="1" id="KW-0378">Hydrolase</keyword>
<sequence length="225" mass="23443">MKIRQARILLILSFAVLLLVGPAWFLGEAGEPRVDLEGESVVSATTSRALASAQEAGDSAADLSALPVAPTEVAAAVPDVGVPIQIAIPDLGVDSPVVQVGLESDGSMGLPGASEAGWYQYGKRPGQLQGSAVIAAHVDYNKKPGVFLKLNSLPIGAEVLVTDDLGAVHRFVVTERFQVEKGELPAAELFRTTGDPVLTLVTCGGSFSKSRRSYADNIVIRAVPA</sequence>
<dbReference type="EMBL" id="CAEZYU010000066">
    <property type="protein sequence ID" value="CAB4747303.1"/>
    <property type="molecule type" value="Genomic_DNA"/>
</dbReference>
<dbReference type="AlphaFoldDB" id="A0A6J7FY03"/>
<proteinExistence type="predicted"/>
<dbReference type="EMBL" id="CAFBMG010000033">
    <property type="protein sequence ID" value="CAB4896583.1"/>
    <property type="molecule type" value="Genomic_DNA"/>
</dbReference>